<dbReference type="PANTHER" id="PTHR43630">
    <property type="entry name" value="POLY-BETA-1,6-N-ACETYL-D-GLUCOSAMINE SYNTHASE"/>
    <property type="match status" value="1"/>
</dbReference>
<feature type="domain" description="Glycosyltransferase 2-like" evidence="1">
    <location>
        <begin position="411"/>
        <end position="542"/>
    </location>
</feature>
<dbReference type="GO" id="GO:0016740">
    <property type="term" value="F:transferase activity"/>
    <property type="evidence" value="ECO:0007669"/>
    <property type="project" value="UniProtKB-KW"/>
</dbReference>
<dbReference type="InterPro" id="IPR029044">
    <property type="entry name" value="Nucleotide-diphossugar_trans"/>
</dbReference>
<dbReference type="Proteomes" id="UP000002377">
    <property type="component" value="Chromosome"/>
</dbReference>
<reference evidence="2 3" key="1">
    <citation type="submission" date="2010-05" db="EMBL/GenBank/DDBJ databases">
        <title>Complete sequence of Thermincola sp. JR.</title>
        <authorList>
            <consortium name="US DOE Joint Genome Institute"/>
            <person name="Lucas S."/>
            <person name="Copeland A."/>
            <person name="Lapidus A."/>
            <person name="Cheng J.-F."/>
            <person name="Bruce D."/>
            <person name="Goodwin L."/>
            <person name="Pitluck S."/>
            <person name="Chertkov O."/>
            <person name="Detter J.C."/>
            <person name="Han C."/>
            <person name="Tapia R."/>
            <person name="Land M."/>
            <person name="Hauser L."/>
            <person name="Kyrpides N."/>
            <person name="Mikhailova N."/>
            <person name="Hazen T.C."/>
            <person name="Woyke T."/>
        </authorList>
    </citation>
    <scope>NUCLEOTIDE SEQUENCE [LARGE SCALE GENOMIC DNA]</scope>
    <source>
        <strain evidence="2 3">JR</strain>
    </source>
</reference>
<evidence type="ECO:0000259" key="1">
    <source>
        <dbReference type="Pfam" id="PF00535"/>
    </source>
</evidence>
<organism evidence="2 3">
    <name type="scientific">Thermincola potens (strain JR)</name>
    <dbReference type="NCBI Taxonomy" id="635013"/>
    <lineage>
        <taxon>Bacteria</taxon>
        <taxon>Bacillati</taxon>
        <taxon>Bacillota</taxon>
        <taxon>Clostridia</taxon>
        <taxon>Eubacteriales</taxon>
        <taxon>Thermincolaceae</taxon>
        <taxon>Thermincola</taxon>
    </lineage>
</organism>
<dbReference type="eggNOG" id="COG0463">
    <property type="taxonomic scope" value="Bacteria"/>
</dbReference>
<evidence type="ECO:0000313" key="3">
    <source>
        <dbReference type="Proteomes" id="UP000002377"/>
    </source>
</evidence>
<dbReference type="STRING" id="635013.TherJR_0960"/>
<dbReference type="RefSeq" id="WP_013119845.1">
    <property type="nucleotide sequence ID" value="NC_014152.1"/>
</dbReference>
<sequence>MSSPRLSLCMIVKNEEEFLPRCLASVAEIVDEMIIVDTGSTDRTKEIASSFGAKVFDYEWQGDFAAARNFSLSKATGDWILIMDGDDELAPEAKGKIRDLLHVGQEIQGYRMPVISFLGESPGGPCSTVHHVRIFRNLPKYRYTGALHEQLPMEIYARCPETPYKIYHYGYLSRIVEKKDKTNRNLVLAEQELAAEPQSLFKQYNLGAELVRAGNFTRGAKLLKAVTDEVTGWEAYAPSAFQKLALCYVEQKKLNAALSTAKRGWQKCPWDLSLLYLQGVILMAKGKTLAAVKIFEECLALNDRVRSIVYQGAGDSLALGSLSSAFVQLGRPWAAFECAAEAYRINSNYSFALQAVIAYLWQVADRNEARYYLTERRIMPEHIADRLLASWPDNQVGKNIIVPFSKKPLISLCLITKNEADNLRNHLGRLTAIADEIIVVDTGSTDDTVRVAEKFGATVTTMTWNDNFSLARNKALSLARGKWILSIDADIDISLSDCGKIRRIAETGKADAYRFTVLNHLGGNAPAMRDKKILLFRNRKNFKYTGAVYEQLLLKKNGKKPVRVEDSDVQVHHHGFNRDLAGFQAKRERNIKILQKEINKGAGPYLAYCLASEYMQTNRYREALAELTKTEKLCSTKEPYYPDIIRKIALCLFKLKDYSGAKRVIKAGLKKLGSALQDQYSLLSSIYLIQKQYNKAEKILQKLFQTPSNAATFNYAWELNREQSYVDLAQLYLEKDKWAEAIVLCLQVLYRTPDFVPAANLLSKILKQRSRPKNVEIFLERYFNLKSNEGLVSLAAQFIALGWPGLSLKLLNRIDPAWADREPTVLKLKLKAYTSMLKNVLTRARESYPGDQNLRRAWSMWERWQKTNTEWFNNSV</sequence>
<dbReference type="Gene3D" id="1.25.40.10">
    <property type="entry name" value="Tetratricopeptide repeat domain"/>
    <property type="match status" value="2"/>
</dbReference>
<dbReference type="PANTHER" id="PTHR43630:SF2">
    <property type="entry name" value="GLYCOSYLTRANSFERASE"/>
    <property type="match status" value="1"/>
</dbReference>
<dbReference type="KEGG" id="tjr:TherJR_0960"/>
<dbReference type="SUPFAM" id="SSF53448">
    <property type="entry name" value="Nucleotide-diphospho-sugar transferases"/>
    <property type="match status" value="2"/>
</dbReference>
<dbReference type="EMBL" id="CP002028">
    <property type="protein sequence ID" value="ADG81826.1"/>
    <property type="molecule type" value="Genomic_DNA"/>
</dbReference>
<dbReference type="eggNOG" id="COG0457">
    <property type="taxonomic scope" value="Bacteria"/>
</dbReference>
<dbReference type="Gene3D" id="3.90.550.10">
    <property type="entry name" value="Spore Coat Polysaccharide Biosynthesis Protein SpsA, Chain A"/>
    <property type="match status" value="2"/>
</dbReference>
<dbReference type="SMART" id="SM00028">
    <property type="entry name" value="TPR"/>
    <property type="match status" value="6"/>
</dbReference>
<dbReference type="InterPro" id="IPR001173">
    <property type="entry name" value="Glyco_trans_2-like"/>
</dbReference>
<dbReference type="AlphaFoldDB" id="D5XDV5"/>
<name>D5XDV5_THEPJ</name>
<gene>
    <name evidence="2" type="ordered locus">TherJR_0960</name>
</gene>
<dbReference type="CDD" id="cd02511">
    <property type="entry name" value="Beta4Glucosyltransferase"/>
    <property type="match status" value="2"/>
</dbReference>
<keyword evidence="3" id="KW-1185">Reference proteome</keyword>
<dbReference type="InterPro" id="IPR019734">
    <property type="entry name" value="TPR_rpt"/>
</dbReference>
<protein>
    <submittedName>
        <fullName evidence="2">Glycosyl transferase family 2</fullName>
    </submittedName>
</protein>
<evidence type="ECO:0000313" key="2">
    <source>
        <dbReference type="EMBL" id="ADG81826.1"/>
    </source>
</evidence>
<proteinExistence type="predicted"/>
<dbReference type="InterPro" id="IPR011990">
    <property type="entry name" value="TPR-like_helical_dom_sf"/>
</dbReference>
<dbReference type="CAZy" id="GT2">
    <property type="family name" value="Glycosyltransferase Family 2"/>
</dbReference>
<dbReference type="HOGENOM" id="CLU_328152_0_0_9"/>
<accession>D5XDV5</accession>
<dbReference type="Pfam" id="PF00535">
    <property type="entry name" value="Glycos_transf_2"/>
    <property type="match status" value="2"/>
</dbReference>
<keyword evidence="2" id="KW-0808">Transferase</keyword>
<feature type="domain" description="Glycosyltransferase 2-like" evidence="1">
    <location>
        <begin position="7"/>
        <end position="98"/>
    </location>
</feature>
<dbReference type="Pfam" id="PF13181">
    <property type="entry name" value="TPR_8"/>
    <property type="match status" value="1"/>
</dbReference>
<dbReference type="SUPFAM" id="SSF48452">
    <property type="entry name" value="TPR-like"/>
    <property type="match status" value="2"/>
</dbReference>